<dbReference type="InterPro" id="IPR036249">
    <property type="entry name" value="Thioredoxin-like_sf"/>
</dbReference>
<feature type="active site" description="Proton donor/acceptor" evidence="1">
    <location>
        <position position="187"/>
    </location>
</feature>
<dbReference type="GO" id="GO:0004364">
    <property type="term" value="F:glutathione transferase activity"/>
    <property type="evidence" value="ECO:0007669"/>
    <property type="project" value="InterPro"/>
</dbReference>
<dbReference type="FunCoup" id="A0A4R2P8X2">
    <property type="interactions" value="357"/>
</dbReference>
<dbReference type="Proteomes" id="UP000295399">
    <property type="component" value="Unassembled WGS sequence"/>
</dbReference>
<feature type="binding site" evidence="2">
    <location>
        <position position="87"/>
    </location>
    <ligand>
        <name>glutathione</name>
        <dbReference type="ChEBI" id="CHEBI:57925"/>
    </ligand>
</feature>
<sequence>MGLLIDGVWHEDNSDLIAPDGSFRRPASRFDGRVGGDAQPPAAGRYHLYVAYSCPWAHRALVMRALKGLQAAIPVSVVHWHLDNHGWRFEPTDDGATVDAVHGFDRLHQVYTAAMPDYTGRVTVPVLWDNEAGTIVSNESADVMRMLNNDFNAVAERPDLDFYPADLAAEIDAMNERLHGDVNSGVYKVGQAKTQDAYDAAFERLFAALDALDALLASRRYLLGDRITESDWRLFTTLVRFDAVYVGHFKCNLRRIADYANLAGYLRELYQWPGVAETVVMTHIKRFYYVSQTGINPTGIVPGGPVLDFTAPHDRDHLKAA</sequence>
<dbReference type="InParanoid" id="A0A4R2P8X2"/>
<gene>
    <name evidence="5" type="ORF">EV659_11111</name>
</gene>
<dbReference type="InterPro" id="IPR010987">
    <property type="entry name" value="Glutathione-S-Trfase_C-like"/>
</dbReference>
<dbReference type="RefSeq" id="WP_132709257.1">
    <property type="nucleotide sequence ID" value="NZ_JACIGF010000011.1"/>
</dbReference>
<keyword evidence="5" id="KW-0808">Transferase</keyword>
<organism evidence="5 6">
    <name type="scientific">Rhodothalassium salexigens DSM 2132</name>
    <dbReference type="NCBI Taxonomy" id="1188247"/>
    <lineage>
        <taxon>Bacteria</taxon>
        <taxon>Pseudomonadati</taxon>
        <taxon>Pseudomonadota</taxon>
        <taxon>Alphaproteobacteria</taxon>
        <taxon>Rhodothalassiales</taxon>
        <taxon>Rhodothalassiaceae</taxon>
        <taxon>Rhodothalassium</taxon>
    </lineage>
</organism>
<dbReference type="AlphaFoldDB" id="A0A4R2P8X2"/>
<dbReference type="Pfam" id="PF13410">
    <property type="entry name" value="GST_C_2"/>
    <property type="match status" value="1"/>
</dbReference>
<feature type="binding site" evidence="2">
    <location>
        <begin position="139"/>
        <end position="140"/>
    </location>
    <ligand>
        <name>glutathione</name>
        <dbReference type="ChEBI" id="CHEBI:57925"/>
    </ligand>
</feature>
<dbReference type="PANTHER" id="PTHR32419:SF6">
    <property type="entry name" value="GLUTATHIONE S-TRANSFERASE OMEGA-LIKE 1-RELATED"/>
    <property type="match status" value="1"/>
</dbReference>
<dbReference type="InterPro" id="IPR004045">
    <property type="entry name" value="Glutathione_S-Trfase_N"/>
</dbReference>
<comment type="caution">
    <text evidence="5">The sequence shown here is derived from an EMBL/GenBank/DDBJ whole genome shotgun (WGS) entry which is preliminary data.</text>
</comment>
<evidence type="ECO:0000256" key="1">
    <source>
        <dbReference type="PIRSR" id="PIRSR015753-1"/>
    </source>
</evidence>
<reference evidence="5 6" key="1">
    <citation type="submission" date="2019-03" db="EMBL/GenBank/DDBJ databases">
        <title>Genomic Encyclopedia of Type Strains, Phase IV (KMG-IV): sequencing the most valuable type-strain genomes for metagenomic binning, comparative biology and taxonomic classification.</title>
        <authorList>
            <person name="Goeker M."/>
        </authorList>
    </citation>
    <scope>NUCLEOTIDE SEQUENCE [LARGE SCALE GENOMIC DNA]</scope>
    <source>
        <strain evidence="5 6">DSM 2132</strain>
    </source>
</reference>
<dbReference type="Gene3D" id="3.40.30.10">
    <property type="entry name" value="Glutaredoxin"/>
    <property type="match status" value="1"/>
</dbReference>
<dbReference type="InterPro" id="IPR040079">
    <property type="entry name" value="Glutathione_S-Trfase"/>
</dbReference>
<feature type="site" description="Lowers pKa of active site Cys" evidence="3">
    <location>
        <position position="245"/>
    </location>
</feature>
<evidence type="ECO:0000313" key="5">
    <source>
        <dbReference type="EMBL" id="TCP31443.1"/>
    </source>
</evidence>
<dbReference type="OrthoDB" id="9769158at2"/>
<dbReference type="SFLD" id="SFLDS00019">
    <property type="entry name" value="Glutathione_Transferase_(cytos"/>
    <property type="match status" value="1"/>
</dbReference>
<name>A0A4R2P8X2_RHOSA</name>
<dbReference type="PIRSF" id="PIRSF015753">
    <property type="entry name" value="GST"/>
    <property type="match status" value="1"/>
</dbReference>
<dbReference type="SUPFAM" id="SSF47616">
    <property type="entry name" value="GST C-terminal domain-like"/>
    <property type="match status" value="1"/>
</dbReference>
<evidence type="ECO:0000256" key="3">
    <source>
        <dbReference type="PIRSR" id="PIRSR015753-3"/>
    </source>
</evidence>
<keyword evidence="6" id="KW-1185">Reference proteome</keyword>
<feature type="active site" description="Nucleophile" evidence="1">
    <location>
        <position position="54"/>
    </location>
</feature>
<evidence type="ECO:0000313" key="6">
    <source>
        <dbReference type="Proteomes" id="UP000295399"/>
    </source>
</evidence>
<dbReference type="SFLD" id="SFLDG01206">
    <property type="entry name" value="Xi.1"/>
    <property type="match status" value="1"/>
</dbReference>
<accession>A0A4R2P8X2</accession>
<dbReference type="Pfam" id="PF13409">
    <property type="entry name" value="GST_N_2"/>
    <property type="match status" value="1"/>
</dbReference>
<dbReference type="GO" id="GO:0005737">
    <property type="term" value="C:cytoplasm"/>
    <property type="evidence" value="ECO:0007669"/>
    <property type="project" value="TreeGrafter"/>
</dbReference>
<dbReference type="PROSITE" id="PS50405">
    <property type="entry name" value="GST_CTER"/>
    <property type="match status" value="1"/>
</dbReference>
<dbReference type="InterPro" id="IPR047047">
    <property type="entry name" value="GST_Omega-like_C"/>
</dbReference>
<dbReference type="InterPro" id="IPR016639">
    <property type="entry name" value="GST_Omega/GSH"/>
</dbReference>
<feature type="site" description="Lowers pKa of active site Cys" evidence="3">
    <location>
        <position position="288"/>
    </location>
</feature>
<evidence type="ECO:0000259" key="4">
    <source>
        <dbReference type="PROSITE" id="PS50405"/>
    </source>
</evidence>
<dbReference type="InterPro" id="IPR036282">
    <property type="entry name" value="Glutathione-S-Trfase_C_sf"/>
</dbReference>
<dbReference type="SUPFAM" id="SSF52833">
    <property type="entry name" value="Thioredoxin-like"/>
    <property type="match status" value="1"/>
</dbReference>
<dbReference type="PANTHER" id="PTHR32419">
    <property type="entry name" value="GLUTATHIONYL-HYDROQUINONE REDUCTASE"/>
    <property type="match status" value="1"/>
</dbReference>
<dbReference type="Gene3D" id="1.20.1050.10">
    <property type="match status" value="1"/>
</dbReference>
<dbReference type="SFLD" id="SFLDG01148">
    <property type="entry name" value="Xi_(cytGST)"/>
    <property type="match status" value="1"/>
</dbReference>
<evidence type="ECO:0000256" key="2">
    <source>
        <dbReference type="PIRSR" id="PIRSR015753-2"/>
    </source>
</evidence>
<dbReference type="CDD" id="cd03190">
    <property type="entry name" value="GST_C_Omega_like"/>
    <property type="match status" value="1"/>
</dbReference>
<protein>
    <submittedName>
        <fullName evidence="5">Putative glutathione S-transferase</fullName>
    </submittedName>
</protein>
<dbReference type="EMBL" id="SLXO01000011">
    <property type="protein sequence ID" value="TCP31443.1"/>
    <property type="molecule type" value="Genomic_DNA"/>
</dbReference>
<feature type="domain" description="GST C-terminal" evidence="4">
    <location>
        <begin position="164"/>
        <end position="288"/>
    </location>
</feature>
<feature type="binding site" evidence="2">
    <location>
        <begin position="121"/>
        <end position="124"/>
    </location>
    <ligand>
        <name>glutathione</name>
        <dbReference type="ChEBI" id="CHEBI:57925"/>
    </ligand>
</feature>
<proteinExistence type="predicted"/>